<name>A0A8J8B8I0_9RHOB</name>
<comment type="caution">
    <text evidence="10">The sequence shown here is derived from an EMBL/GenBank/DDBJ whole genome shotgun (WGS) entry which is preliminary data.</text>
</comment>
<dbReference type="GO" id="GO:0046933">
    <property type="term" value="F:proton-transporting ATP synthase activity, rotational mechanism"/>
    <property type="evidence" value="ECO:0007669"/>
    <property type="project" value="UniProtKB-UniRule"/>
</dbReference>
<keyword evidence="2 8" id="KW-0813">Transport</keyword>
<dbReference type="HAMAP" id="MF_01416">
    <property type="entry name" value="ATP_synth_delta_bact"/>
    <property type="match status" value="1"/>
</dbReference>
<evidence type="ECO:0000256" key="2">
    <source>
        <dbReference type="ARBA" id="ARBA00022448"/>
    </source>
</evidence>
<dbReference type="GO" id="GO:0005886">
    <property type="term" value="C:plasma membrane"/>
    <property type="evidence" value="ECO:0007669"/>
    <property type="project" value="UniProtKB-SubCell"/>
</dbReference>
<evidence type="ECO:0000256" key="4">
    <source>
        <dbReference type="ARBA" id="ARBA00023065"/>
    </source>
</evidence>
<evidence type="ECO:0000256" key="1">
    <source>
        <dbReference type="ARBA" id="ARBA00004370"/>
    </source>
</evidence>
<dbReference type="PROSITE" id="PS00389">
    <property type="entry name" value="ATPASE_DELTA"/>
    <property type="match status" value="1"/>
</dbReference>
<dbReference type="GO" id="GO:0045259">
    <property type="term" value="C:proton-transporting ATP synthase complex"/>
    <property type="evidence" value="ECO:0007669"/>
    <property type="project" value="UniProtKB-KW"/>
</dbReference>
<evidence type="ECO:0000256" key="9">
    <source>
        <dbReference type="SAM" id="Coils"/>
    </source>
</evidence>
<organism evidence="10 11">
    <name type="scientific">Thetidibacter halocola</name>
    <dbReference type="NCBI Taxonomy" id="2827239"/>
    <lineage>
        <taxon>Bacteria</taxon>
        <taxon>Pseudomonadati</taxon>
        <taxon>Pseudomonadota</taxon>
        <taxon>Alphaproteobacteria</taxon>
        <taxon>Rhodobacterales</taxon>
        <taxon>Roseobacteraceae</taxon>
        <taxon>Thetidibacter</taxon>
    </lineage>
</organism>
<comment type="function">
    <text evidence="8">F(1)F(0) ATP synthase produces ATP from ADP in the presence of a proton or sodium gradient. F-type ATPases consist of two structural domains, F(1) containing the extramembraneous catalytic core and F(0) containing the membrane proton channel, linked together by a central stalk and a peripheral stalk. During catalysis, ATP synthesis in the catalytic domain of F(1) is coupled via a rotary mechanism of the central stalk subunits to proton translocation.</text>
</comment>
<dbReference type="InterPro" id="IPR000711">
    <property type="entry name" value="ATPase_OSCP/dsu"/>
</dbReference>
<keyword evidence="11" id="KW-1185">Reference proteome</keyword>
<dbReference type="InterPro" id="IPR020781">
    <property type="entry name" value="ATPase_OSCP/d_CS"/>
</dbReference>
<reference evidence="10" key="1">
    <citation type="submission" date="2021-04" db="EMBL/GenBank/DDBJ databases">
        <authorList>
            <person name="Yoon J."/>
        </authorList>
    </citation>
    <scope>NUCLEOTIDE SEQUENCE</scope>
    <source>
        <strain evidence="10">KMU-90</strain>
    </source>
</reference>
<comment type="similarity">
    <text evidence="8">Belongs to the ATPase delta chain family.</text>
</comment>
<evidence type="ECO:0000256" key="6">
    <source>
        <dbReference type="ARBA" id="ARBA00023196"/>
    </source>
</evidence>
<evidence type="ECO:0000256" key="5">
    <source>
        <dbReference type="ARBA" id="ARBA00023136"/>
    </source>
</evidence>
<dbReference type="InterPro" id="IPR026015">
    <property type="entry name" value="ATP_synth_OSCP/delta_N_sf"/>
</dbReference>
<evidence type="ECO:0000256" key="8">
    <source>
        <dbReference type="HAMAP-Rule" id="MF_01416"/>
    </source>
</evidence>
<accession>A0A8J8B8I0</accession>
<comment type="subcellular location">
    <subcellularLocation>
        <location evidence="8">Cell membrane</location>
        <topology evidence="8">Peripheral membrane protein</topology>
    </subcellularLocation>
    <subcellularLocation>
        <location evidence="1">Membrane</location>
    </subcellularLocation>
</comment>
<protein>
    <recommendedName>
        <fullName evidence="8">ATP synthase subunit delta</fullName>
    </recommendedName>
    <alternativeName>
        <fullName evidence="8">ATP synthase F(1) sector subunit delta</fullName>
    </alternativeName>
    <alternativeName>
        <fullName evidence="8">F-type ATPase subunit delta</fullName>
        <shortName evidence="8">F-ATPase subunit delta</shortName>
    </alternativeName>
</protein>
<sequence>MLRGGEGSATSAAIFVPWVTQGCKTPSGARETGAPRGQHIGRVDVSESASISSGIAERYATAVFEIVKESKDLAKLEANLDDLSAALAESKDLRDLLKSPIYSREAQGGAITAIATKMGLIPAMTSVLGLMASKRRLFVVPAMIVRLREMIAKEKGEVTADVVSAKALTATQVKKLAETLKANVGQDVKINATVDETLIGGLVVKMGSKMIDTSIRAKLNSLQNAMKEVG</sequence>
<dbReference type="PANTHER" id="PTHR11910">
    <property type="entry name" value="ATP SYNTHASE DELTA CHAIN"/>
    <property type="match status" value="1"/>
</dbReference>
<keyword evidence="4 8" id="KW-0406">Ion transport</keyword>
<keyword evidence="7 8" id="KW-0066">ATP synthesis</keyword>
<comment type="function">
    <text evidence="8">This protein is part of the stalk that links CF(0) to CF(1). It either transmits conformational changes from CF(0) to CF(1) or is implicated in proton conduction.</text>
</comment>
<gene>
    <name evidence="8" type="primary">atpH</name>
    <name evidence="10" type="ORF">KB874_11770</name>
</gene>
<dbReference type="SUPFAM" id="SSF47928">
    <property type="entry name" value="N-terminal domain of the delta subunit of the F1F0-ATP synthase"/>
    <property type="match status" value="1"/>
</dbReference>
<keyword evidence="6 8" id="KW-0139">CF(1)</keyword>
<dbReference type="EMBL" id="JAGTUU010000004">
    <property type="protein sequence ID" value="MBS0124774.1"/>
    <property type="molecule type" value="Genomic_DNA"/>
</dbReference>
<keyword evidence="5 8" id="KW-0472">Membrane</keyword>
<keyword evidence="9" id="KW-0175">Coiled coil</keyword>
<evidence type="ECO:0000313" key="11">
    <source>
        <dbReference type="Proteomes" id="UP000681356"/>
    </source>
</evidence>
<evidence type="ECO:0000256" key="7">
    <source>
        <dbReference type="ARBA" id="ARBA00023310"/>
    </source>
</evidence>
<dbReference type="PRINTS" id="PR00125">
    <property type="entry name" value="ATPASEDELTA"/>
</dbReference>
<dbReference type="Proteomes" id="UP000681356">
    <property type="component" value="Unassembled WGS sequence"/>
</dbReference>
<proteinExistence type="inferred from homology"/>
<keyword evidence="8" id="KW-1003">Cell membrane</keyword>
<dbReference type="PROSITE" id="PS51257">
    <property type="entry name" value="PROKAR_LIPOPROTEIN"/>
    <property type="match status" value="1"/>
</dbReference>
<dbReference type="NCBIfam" id="TIGR01145">
    <property type="entry name" value="ATP_synt_delta"/>
    <property type="match status" value="1"/>
</dbReference>
<dbReference type="Pfam" id="PF00213">
    <property type="entry name" value="OSCP"/>
    <property type="match status" value="1"/>
</dbReference>
<evidence type="ECO:0000256" key="3">
    <source>
        <dbReference type="ARBA" id="ARBA00022781"/>
    </source>
</evidence>
<feature type="coiled-coil region" evidence="9">
    <location>
        <begin position="66"/>
        <end position="93"/>
    </location>
</feature>
<dbReference type="AlphaFoldDB" id="A0A8J8B8I0"/>
<dbReference type="NCBIfam" id="NF004406">
    <property type="entry name" value="PRK05758.3-2"/>
    <property type="match status" value="1"/>
</dbReference>
<evidence type="ECO:0000313" key="10">
    <source>
        <dbReference type="EMBL" id="MBS0124774.1"/>
    </source>
</evidence>
<dbReference type="Gene3D" id="1.10.520.20">
    <property type="entry name" value="N-terminal domain of the delta subunit of the F1F0-ATP synthase"/>
    <property type="match status" value="1"/>
</dbReference>
<keyword evidence="3 8" id="KW-0375">Hydrogen ion transport</keyword>